<sequence length="99" mass="11239">MCAFSAICGLSLFLFPPLHLCASVTQKPTWLRKTYRKERKKGKKGTVAAVVPITELIPMAIRECSNPREKADWIGHARKKQVIMLEEVKCGNLKRITEE</sequence>
<feature type="chain" id="PRO_5003409952" description="Secreted protein" evidence="1">
    <location>
        <begin position="22"/>
        <end position="99"/>
    </location>
</feature>
<proteinExistence type="predicted"/>
<evidence type="ECO:0000313" key="2">
    <source>
        <dbReference type="EMBL" id="CCC53804.1"/>
    </source>
</evidence>
<organism evidence="2">
    <name type="scientific">Trypanosoma vivax (strain Y486)</name>
    <dbReference type="NCBI Taxonomy" id="1055687"/>
    <lineage>
        <taxon>Eukaryota</taxon>
        <taxon>Discoba</taxon>
        <taxon>Euglenozoa</taxon>
        <taxon>Kinetoplastea</taxon>
        <taxon>Metakinetoplastina</taxon>
        <taxon>Trypanosomatida</taxon>
        <taxon>Trypanosomatidae</taxon>
        <taxon>Trypanosoma</taxon>
        <taxon>Duttonella</taxon>
    </lineage>
</organism>
<feature type="signal peptide" evidence="1">
    <location>
        <begin position="1"/>
        <end position="21"/>
    </location>
</feature>
<keyword evidence="1" id="KW-0732">Signal</keyword>
<protein>
    <recommendedName>
        <fullName evidence="3">Secreted protein</fullName>
    </recommendedName>
</protein>
<dbReference type="EMBL" id="HE573027">
    <property type="protein sequence ID" value="CCC53804.1"/>
    <property type="molecule type" value="Genomic_DNA"/>
</dbReference>
<name>G0UD93_TRYVY</name>
<gene>
    <name evidence="2" type="ORF">TVY486_1112880</name>
</gene>
<accession>G0UD93</accession>
<reference evidence="2" key="1">
    <citation type="journal article" date="2012" name="Proc. Natl. Acad. Sci. U.S.A.">
        <title>Antigenic diversity is generated by distinct evolutionary mechanisms in African trypanosome species.</title>
        <authorList>
            <person name="Jackson A.P."/>
            <person name="Berry A."/>
            <person name="Aslett M."/>
            <person name="Allison H.C."/>
            <person name="Burton P."/>
            <person name="Vavrova-Anderson J."/>
            <person name="Brown R."/>
            <person name="Browne H."/>
            <person name="Corton N."/>
            <person name="Hauser H."/>
            <person name="Gamble J."/>
            <person name="Gilderthorp R."/>
            <person name="Marcello L."/>
            <person name="McQuillan J."/>
            <person name="Otto T.D."/>
            <person name="Quail M.A."/>
            <person name="Sanders M.J."/>
            <person name="van Tonder A."/>
            <person name="Ginger M.L."/>
            <person name="Field M.C."/>
            <person name="Barry J.D."/>
            <person name="Hertz-Fowler C."/>
            <person name="Berriman M."/>
        </authorList>
    </citation>
    <scope>NUCLEOTIDE SEQUENCE</scope>
    <source>
        <strain evidence="2">Y486</strain>
    </source>
</reference>
<dbReference type="AlphaFoldDB" id="G0UD93"/>
<evidence type="ECO:0008006" key="3">
    <source>
        <dbReference type="Google" id="ProtNLM"/>
    </source>
</evidence>
<evidence type="ECO:0000256" key="1">
    <source>
        <dbReference type="SAM" id="SignalP"/>
    </source>
</evidence>